<feature type="compositionally biased region" description="Basic residues" evidence="1">
    <location>
        <begin position="116"/>
        <end position="125"/>
    </location>
</feature>
<name>A0A3N4JFZ0_9PEZI</name>
<gene>
    <name evidence="3" type="ORF">L873DRAFT_1708509</name>
</gene>
<dbReference type="AlphaFoldDB" id="A0A3N4JFZ0"/>
<dbReference type="GO" id="GO:0006614">
    <property type="term" value="P:SRP-dependent cotranslational protein targeting to membrane"/>
    <property type="evidence" value="ECO:0007669"/>
    <property type="project" value="InterPro"/>
</dbReference>
<dbReference type="InterPro" id="IPR039914">
    <property type="entry name" value="SRP9-like"/>
</dbReference>
<dbReference type="EMBL" id="ML120466">
    <property type="protein sequence ID" value="RPA92754.1"/>
    <property type="molecule type" value="Genomic_DNA"/>
</dbReference>
<dbReference type="Proteomes" id="UP000276215">
    <property type="component" value="Unassembled WGS sequence"/>
</dbReference>
<evidence type="ECO:0000313" key="3">
    <source>
        <dbReference type="EMBL" id="RPA92754.1"/>
    </source>
</evidence>
<dbReference type="InterPro" id="IPR039432">
    <property type="entry name" value="SRP9_dom"/>
</dbReference>
<evidence type="ECO:0000256" key="1">
    <source>
        <dbReference type="SAM" id="MobiDB-lite"/>
    </source>
</evidence>
<feature type="region of interest" description="Disordered" evidence="1">
    <location>
        <begin position="91"/>
        <end position="125"/>
    </location>
</feature>
<accession>A0A3N4JFZ0</accession>
<dbReference type="GO" id="GO:0005786">
    <property type="term" value="C:signal recognition particle, endoplasmic reticulum targeting"/>
    <property type="evidence" value="ECO:0007669"/>
    <property type="project" value="TreeGrafter"/>
</dbReference>
<keyword evidence="4" id="KW-1185">Reference proteome</keyword>
<organism evidence="3 4">
    <name type="scientific">Choiromyces venosus 120613-1</name>
    <dbReference type="NCBI Taxonomy" id="1336337"/>
    <lineage>
        <taxon>Eukaryota</taxon>
        <taxon>Fungi</taxon>
        <taxon>Dikarya</taxon>
        <taxon>Ascomycota</taxon>
        <taxon>Pezizomycotina</taxon>
        <taxon>Pezizomycetes</taxon>
        <taxon>Pezizales</taxon>
        <taxon>Tuberaceae</taxon>
        <taxon>Choiromyces</taxon>
    </lineage>
</organism>
<proteinExistence type="predicted"/>
<evidence type="ECO:0000259" key="2">
    <source>
        <dbReference type="Pfam" id="PF05486"/>
    </source>
</evidence>
<dbReference type="STRING" id="1336337.A0A3N4JFZ0"/>
<sequence>MKLTKTPQEFVDESLLLLKARPSTTRITTSYHAATAGKGKLTLKTYDPVSGALVKFRTSKIAIVGRLVAGLNRLGRQQAGVPEPVVIETPVLEAPPASGRSTPIPGQAAPSEAPKSKKKKKKGKS</sequence>
<protein>
    <recommendedName>
        <fullName evidence="2">SRP9 domain-containing protein</fullName>
    </recommendedName>
</protein>
<dbReference type="PANTHER" id="PTHR12834:SF12">
    <property type="entry name" value="SIGNAL RECOGNITION PARTICLE 9 KDA PROTEIN"/>
    <property type="match status" value="1"/>
</dbReference>
<feature type="domain" description="SRP9" evidence="2">
    <location>
        <begin position="5"/>
        <end position="77"/>
    </location>
</feature>
<reference evidence="3 4" key="1">
    <citation type="journal article" date="2018" name="Nat. Ecol. Evol.">
        <title>Pezizomycetes genomes reveal the molecular basis of ectomycorrhizal truffle lifestyle.</title>
        <authorList>
            <person name="Murat C."/>
            <person name="Payen T."/>
            <person name="Noel B."/>
            <person name="Kuo A."/>
            <person name="Morin E."/>
            <person name="Chen J."/>
            <person name="Kohler A."/>
            <person name="Krizsan K."/>
            <person name="Balestrini R."/>
            <person name="Da Silva C."/>
            <person name="Montanini B."/>
            <person name="Hainaut M."/>
            <person name="Levati E."/>
            <person name="Barry K.W."/>
            <person name="Belfiori B."/>
            <person name="Cichocki N."/>
            <person name="Clum A."/>
            <person name="Dockter R.B."/>
            <person name="Fauchery L."/>
            <person name="Guy J."/>
            <person name="Iotti M."/>
            <person name="Le Tacon F."/>
            <person name="Lindquist E.A."/>
            <person name="Lipzen A."/>
            <person name="Malagnac F."/>
            <person name="Mello A."/>
            <person name="Molinier V."/>
            <person name="Miyauchi S."/>
            <person name="Poulain J."/>
            <person name="Riccioni C."/>
            <person name="Rubini A."/>
            <person name="Sitrit Y."/>
            <person name="Splivallo R."/>
            <person name="Traeger S."/>
            <person name="Wang M."/>
            <person name="Zifcakova L."/>
            <person name="Wipf D."/>
            <person name="Zambonelli A."/>
            <person name="Paolocci F."/>
            <person name="Nowrousian M."/>
            <person name="Ottonello S."/>
            <person name="Baldrian P."/>
            <person name="Spatafora J.W."/>
            <person name="Henrissat B."/>
            <person name="Nagy L.G."/>
            <person name="Aury J.M."/>
            <person name="Wincker P."/>
            <person name="Grigoriev I.V."/>
            <person name="Bonfante P."/>
            <person name="Martin F.M."/>
        </authorList>
    </citation>
    <scope>NUCLEOTIDE SEQUENCE [LARGE SCALE GENOMIC DNA]</scope>
    <source>
        <strain evidence="3 4">120613-1</strain>
    </source>
</reference>
<dbReference type="PANTHER" id="PTHR12834">
    <property type="entry name" value="SIGNAL RECOGNITION PARTICLE 9 KDA PROTEIN"/>
    <property type="match status" value="1"/>
</dbReference>
<dbReference type="Pfam" id="PF05486">
    <property type="entry name" value="SRP9-21"/>
    <property type="match status" value="1"/>
</dbReference>
<evidence type="ECO:0000313" key="4">
    <source>
        <dbReference type="Proteomes" id="UP000276215"/>
    </source>
</evidence>
<dbReference type="OrthoDB" id="5419752at2759"/>